<accession>A0A4R6G3C8</accession>
<protein>
    <submittedName>
        <fullName evidence="1">Uncharacterized protein</fullName>
    </submittedName>
</protein>
<dbReference type="Proteomes" id="UP000294737">
    <property type="component" value="Unassembled WGS sequence"/>
</dbReference>
<dbReference type="AlphaFoldDB" id="A0A4R6G3C8"/>
<evidence type="ECO:0000313" key="2">
    <source>
        <dbReference type="Proteomes" id="UP000294737"/>
    </source>
</evidence>
<name>A0A4R6G3C8_9BURK</name>
<sequence length="29" mass="3292">MPDLAKADAPVLYIFLFAHLQHEARNVNP</sequence>
<organism evidence="1 2">
    <name type="scientific">Herminiimonas fonticola</name>
    <dbReference type="NCBI Taxonomy" id="303380"/>
    <lineage>
        <taxon>Bacteria</taxon>
        <taxon>Pseudomonadati</taxon>
        <taxon>Pseudomonadota</taxon>
        <taxon>Betaproteobacteria</taxon>
        <taxon>Burkholderiales</taxon>
        <taxon>Oxalobacteraceae</taxon>
        <taxon>Herminiimonas</taxon>
    </lineage>
</organism>
<dbReference type="EMBL" id="SNWF01000006">
    <property type="protein sequence ID" value="TDN88842.1"/>
    <property type="molecule type" value="Genomic_DNA"/>
</dbReference>
<evidence type="ECO:0000313" key="1">
    <source>
        <dbReference type="EMBL" id="TDN88842.1"/>
    </source>
</evidence>
<proteinExistence type="predicted"/>
<comment type="caution">
    <text evidence="1">The sequence shown here is derived from an EMBL/GenBank/DDBJ whole genome shotgun (WGS) entry which is preliminary data.</text>
</comment>
<reference evidence="1 2" key="1">
    <citation type="submission" date="2019-03" db="EMBL/GenBank/DDBJ databases">
        <title>Genomic Encyclopedia of Type Strains, Phase IV (KMG-IV): sequencing the most valuable type-strain genomes for metagenomic binning, comparative biology and taxonomic classification.</title>
        <authorList>
            <person name="Goeker M."/>
        </authorList>
    </citation>
    <scope>NUCLEOTIDE SEQUENCE [LARGE SCALE GENOMIC DNA]</scope>
    <source>
        <strain evidence="1 2">DSM 18555</strain>
    </source>
</reference>
<gene>
    <name evidence="1" type="ORF">EV677_2429</name>
</gene>
<keyword evidence="2" id="KW-1185">Reference proteome</keyword>